<evidence type="ECO:0000256" key="1">
    <source>
        <dbReference type="SAM" id="MobiDB-lite"/>
    </source>
</evidence>
<name>A0A2B7YBU5_POLH7</name>
<gene>
    <name evidence="2" type="ORF">AJ80_04473</name>
</gene>
<evidence type="ECO:0000313" key="2">
    <source>
        <dbReference type="EMBL" id="PGH18503.1"/>
    </source>
</evidence>
<proteinExistence type="predicted"/>
<organism evidence="2 3">
    <name type="scientific">Polytolypa hystricis (strain UAMH7299)</name>
    <dbReference type="NCBI Taxonomy" id="1447883"/>
    <lineage>
        <taxon>Eukaryota</taxon>
        <taxon>Fungi</taxon>
        <taxon>Dikarya</taxon>
        <taxon>Ascomycota</taxon>
        <taxon>Pezizomycotina</taxon>
        <taxon>Eurotiomycetes</taxon>
        <taxon>Eurotiomycetidae</taxon>
        <taxon>Onygenales</taxon>
        <taxon>Onygenales incertae sedis</taxon>
        <taxon>Polytolypa</taxon>
    </lineage>
</organism>
<comment type="caution">
    <text evidence="2">The sequence shown here is derived from an EMBL/GenBank/DDBJ whole genome shotgun (WGS) entry which is preliminary data.</text>
</comment>
<dbReference type="STRING" id="1447883.A0A2B7YBU5"/>
<evidence type="ECO:0000313" key="3">
    <source>
        <dbReference type="Proteomes" id="UP000224634"/>
    </source>
</evidence>
<sequence length="156" mass="18030">MASSSQPGLKGHNKPSPSEPMEEKDPSDAQESDDTKLDSVKSDDVSEPQLPEHLQELLMSLRSSPWEQLQERFVEEMEERSQVEMALQKDTSDLLDLFMVWSQTTIFRDEDRAYKRFKTRMAYTQNSESVLEEKKKHYTNVVKAFESALALLRGDQ</sequence>
<dbReference type="Proteomes" id="UP000224634">
    <property type="component" value="Unassembled WGS sequence"/>
</dbReference>
<feature type="region of interest" description="Disordered" evidence="1">
    <location>
        <begin position="1"/>
        <end position="52"/>
    </location>
</feature>
<accession>A0A2B7YBU5</accession>
<reference evidence="2 3" key="1">
    <citation type="submission" date="2017-10" db="EMBL/GenBank/DDBJ databases">
        <title>Comparative genomics in systemic dimorphic fungi from Ajellomycetaceae.</title>
        <authorList>
            <person name="Munoz J.F."/>
            <person name="Mcewen J.G."/>
            <person name="Clay O.K."/>
            <person name="Cuomo C.A."/>
        </authorList>
    </citation>
    <scope>NUCLEOTIDE SEQUENCE [LARGE SCALE GENOMIC DNA]</scope>
    <source>
        <strain evidence="2 3">UAMH7299</strain>
    </source>
</reference>
<dbReference type="OrthoDB" id="5335351at2759"/>
<protein>
    <submittedName>
        <fullName evidence="2">Uncharacterized protein</fullName>
    </submittedName>
</protein>
<dbReference type="EMBL" id="PDNA01000057">
    <property type="protein sequence ID" value="PGH18503.1"/>
    <property type="molecule type" value="Genomic_DNA"/>
</dbReference>
<dbReference type="AlphaFoldDB" id="A0A2B7YBU5"/>
<keyword evidence="3" id="KW-1185">Reference proteome</keyword>
<feature type="compositionally biased region" description="Basic and acidic residues" evidence="1">
    <location>
        <begin position="21"/>
        <end position="44"/>
    </location>
</feature>